<sequence>MIYTDESTVKIDAVVLPGLFKSIEIKGDAIVDEQDVEGQSKKPKQATGYEDVKINIELIVDDGPLLTKIQKIEQIQQIFRIPGQEKPTVHEIINEHTAARGVKQVIFKNLTHKAENKKGQLVVTLEFWEYTVMTVTASKSSSGSSGAKKAAAAATARGNLNADYQSYLENRGTAPALKQSPAKDTANGAKHVATVKAMPY</sequence>
<evidence type="ECO:0000313" key="2">
    <source>
        <dbReference type="Proteomes" id="UP000095651"/>
    </source>
</evidence>
<organism evidence="1 2">
    <name type="scientific">Hungatella hathewayi</name>
    <dbReference type="NCBI Taxonomy" id="154046"/>
    <lineage>
        <taxon>Bacteria</taxon>
        <taxon>Bacillati</taxon>
        <taxon>Bacillota</taxon>
        <taxon>Clostridia</taxon>
        <taxon>Lachnospirales</taxon>
        <taxon>Lachnospiraceae</taxon>
        <taxon>Hungatella</taxon>
    </lineage>
</organism>
<reference evidence="1 2" key="1">
    <citation type="submission" date="2015-09" db="EMBL/GenBank/DDBJ databases">
        <authorList>
            <consortium name="Pathogen Informatics"/>
        </authorList>
    </citation>
    <scope>NUCLEOTIDE SEQUENCE [LARGE SCALE GENOMIC DNA]</scope>
    <source>
        <strain evidence="1 2">2789STDY5608850</strain>
    </source>
</reference>
<gene>
    <name evidence="1" type="ORF">ERS852407_05798</name>
</gene>
<name>A0A174MS08_9FIRM</name>
<dbReference type="AlphaFoldDB" id="A0A174MS08"/>
<evidence type="ECO:0000313" key="1">
    <source>
        <dbReference type="EMBL" id="CUP39083.1"/>
    </source>
</evidence>
<dbReference type="EMBL" id="CYZE01000028">
    <property type="protein sequence ID" value="CUP39083.1"/>
    <property type="molecule type" value="Genomic_DNA"/>
</dbReference>
<proteinExistence type="predicted"/>
<accession>A0A174MS08</accession>
<dbReference type="RefSeq" id="WP_055660478.1">
    <property type="nucleotide sequence ID" value="NZ_CABIXC010000028.1"/>
</dbReference>
<protein>
    <submittedName>
        <fullName evidence="1">Uncharacterized protein</fullName>
    </submittedName>
</protein>
<dbReference type="Proteomes" id="UP000095651">
    <property type="component" value="Unassembled WGS sequence"/>
</dbReference>